<evidence type="ECO:0000256" key="1">
    <source>
        <dbReference type="SAM" id="MobiDB-lite"/>
    </source>
</evidence>
<dbReference type="EMBL" id="JBHFFA010000007">
    <property type="protein sequence ID" value="KAL2611969.1"/>
    <property type="molecule type" value="Genomic_DNA"/>
</dbReference>
<feature type="region of interest" description="Disordered" evidence="1">
    <location>
        <begin position="1"/>
        <end position="65"/>
    </location>
</feature>
<dbReference type="PANTHER" id="PTHR35500:SF1">
    <property type="entry name" value="OS03G0108700 PROTEIN"/>
    <property type="match status" value="1"/>
</dbReference>
<keyword evidence="3" id="KW-1185">Reference proteome</keyword>
<proteinExistence type="predicted"/>
<organism evidence="2 3">
    <name type="scientific">Riccia fluitans</name>
    <dbReference type="NCBI Taxonomy" id="41844"/>
    <lineage>
        <taxon>Eukaryota</taxon>
        <taxon>Viridiplantae</taxon>
        <taxon>Streptophyta</taxon>
        <taxon>Embryophyta</taxon>
        <taxon>Marchantiophyta</taxon>
        <taxon>Marchantiopsida</taxon>
        <taxon>Marchantiidae</taxon>
        <taxon>Marchantiales</taxon>
        <taxon>Ricciaceae</taxon>
        <taxon>Riccia</taxon>
    </lineage>
</organism>
<gene>
    <name evidence="2" type="ORF">R1flu_023661</name>
</gene>
<feature type="compositionally biased region" description="Basic and acidic residues" evidence="1">
    <location>
        <begin position="33"/>
        <end position="43"/>
    </location>
</feature>
<evidence type="ECO:0000313" key="2">
    <source>
        <dbReference type="EMBL" id="KAL2611969.1"/>
    </source>
</evidence>
<accession>A0ABD1XT65</accession>
<comment type="caution">
    <text evidence="2">The sequence shown here is derived from an EMBL/GenBank/DDBJ whole genome shotgun (WGS) entry which is preliminary data.</text>
</comment>
<protein>
    <submittedName>
        <fullName evidence="2">Uncharacterized protein</fullName>
    </submittedName>
</protein>
<evidence type="ECO:0000313" key="3">
    <source>
        <dbReference type="Proteomes" id="UP001605036"/>
    </source>
</evidence>
<dbReference type="AlphaFoldDB" id="A0ABD1XT65"/>
<sequence length="158" mass="18234">MSTEDRKITSSMESDSPKRKRPESVTSEDNVEGYDRISRRKLPDTAIASTDEDEPEQQHTSSDAVELKIRSIREKMDYFNQHVSGLLEEGKNFFLNAAAEFEKQVMALHQKHVDQWEREIELLRYSDAVNRNLAHRLADSQVAISQLMDHLMTPAVEM</sequence>
<dbReference type="Proteomes" id="UP001605036">
    <property type="component" value="Unassembled WGS sequence"/>
</dbReference>
<reference evidence="2 3" key="1">
    <citation type="submission" date="2024-09" db="EMBL/GenBank/DDBJ databases">
        <title>Chromosome-scale assembly of Riccia fluitans.</title>
        <authorList>
            <person name="Paukszto L."/>
            <person name="Sawicki J."/>
            <person name="Karawczyk K."/>
            <person name="Piernik-Szablinska J."/>
            <person name="Szczecinska M."/>
            <person name="Mazdziarz M."/>
        </authorList>
    </citation>
    <scope>NUCLEOTIDE SEQUENCE [LARGE SCALE GENOMIC DNA]</scope>
    <source>
        <strain evidence="2">Rf_01</strain>
        <tissue evidence="2">Aerial parts of the thallus</tissue>
    </source>
</reference>
<name>A0ABD1XT65_9MARC</name>
<dbReference type="PANTHER" id="PTHR35500">
    <property type="entry name" value="OS03G0108700 PROTEIN"/>
    <property type="match status" value="1"/>
</dbReference>